<dbReference type="InterPro" id="IPR007838">
    <property type="entry name" value="Cell_div_ZapA-like"/>
</dbReference>
<dbReference type="Proteomes" id="UP000182835">
    <property type="component" value="Unassembled WGS sequence"/>
</dbReference>
<evidence type="ECO:0000256" key="1">
    <source>
        <dbReference type="SAM" id="Coils"/>
    </source>
</evidence>
<evidence type="ECO:0000313" key="3">
    <source>
        <dbReference type="Proteomes" id="UP000182835"/>
    </source>
</evidence>
<dbReference type="Gene3D" id="6.10.250.790">
    <property type="match status" value="1"/>
</dbReference>
<dbReference type="InterPro" id="IPR053712">
    <property type="entry name" value="Bac_CellDiv_Activator"/>
</dbReference>
<sequence>MKVMKKGRQSMVAERKRYKAVIANRTYTIIGEKSGQHMKLVTKLVNEQLNEIKAISPQINDEQAAILLAVNAVSDQVDKQEEVLRLQKEVQELREKTVRIVELENRVKRIEAIENEARKYLAEQGKSDIKIKNHVQAQQILNEARKNQIKQKTSLDRKD</sequence>
<dbReference type="EMBL" id="JXKG01000012">
    <property type="protein sequence ID" value="OJG14955.1"/>
    <property type="molecule type" value="Genomic_DNA"/>
</dbReference>
<dbReference type="SUPFAM" id="SSF102829">
    <property type="entry name" value="Cell division protein ZapA-like"/>
    <property type="match status" value="1"/>
</dbReference>
<protein>
    <submittedName>
        <fullName evidence="2">Cell division protein ZapA</fullName>
    </submittedName>
</protein>
<dbReference type="AlphaFoldDB" id="A0A1L8R5F1"/>
<reference evidence="2 3" key="1">
    <citation type="submission" date="2014-12" db="EMBL/GenBank/DDBJ databases">
        <title>Draft genome sequences of 29 type strains of Enterococci.</title>
        <authorList>
            <person name="Zhong Z."/>
            <person name="Sun Z."/>
            <person name="Liu W."/>
            <person name="Zhang W."/>
            <person name="Zhang H."/>
        </authorList>
    </citation>
    <scope>NUCLEOTIDE SEQUENCE [LARGE SCALE GENOMIC DNA]</scope>
    <source>
        <strain evidence="2 3">DSM 21207</strain>
    </source>
</reference>
<dbReference type="STRING" id="317010.RU96_GL000530"/>
<evidence type="ECO:0000313" key="2">
    <source>
        <dbReference type="EMBL" id="OJG14955.1"/>
    </source>
</evidence>
<keyword evidence="2" id="KW-0131">Cell cycle</keyword>
<proteinExistence type="predicted"/>
<keyword evidence="1" id="KW-0175">Coiled coil</keyword>
<name>A0A1L8R5F1_9ENTE</name>
<organism evidence="2 3">
    <name type="scientific">Enterococcus canintestini</name>
    <dbReference type="NCBI Taxonomy" id="317010"/>
    <lineage>
        <taxon>Bacteria</taxon>
        <taxon>Bacillati</taxon>
        <taxon>Bacillota</taxon>
        <taxon>Bacilli</taxon>
        <taxon>Lactobacillales</taxon>
        <taxon>Enterococcaceae</taxon>
        <taxon>Enterococcus</taxon>
    </lineage>
</organism>
<dbReference type="InterPro" id="IPR036192">
    <property type="entry name" value="Cell_div_ZapA-like_sf"/>
</dbReference>
<keyword evidence="2" id="KW-0132">Cell division</keyword>
<accession>A0A1L8R5F1</accession>
<dbReference type="Pfam" id="PF05164">
    <property type="entry name" value="ZapA"/>
    <property type="match status" value="1"/>
</dbReference>
<gene>
    <name evidence="2" type="ORF">RU96_GL000530</name>
</gene>
<comment type="caution">
    <text evidence="2">The sequence shown here is derived from an EMBL/GenBank/DDBJ whole genome shotgun (WGS) entry which is preliminary data.</text>
</comment>
<dbReference type="GO" id="GO:0051301">
    <property type="term" value="P:cell division"/>
    <property type="evidence" value="ECO:0007669"/>
    <property type="project" value="UniProtKB-KW"/>
</dbReference>
<feature type="coiled-coil region" evidence="1">
    <location>
        <begin position="76"/>
        <end position="123"/>
    </location>
</feature>